<feature type="non-terminal residue" evidence="1">
    <location>
        <position position="135"/>
    </location>
</feature>
<evidence type="ECO:0000313" key="2">
    <source>
        <dbReference type="Proteomes" id="UP000054217"/>
    </source>
</evidence>
<sequence>DYLGCLPLFPGMPILITKNLSVTRKVVNGACSTMHDIIFCTSFYLFLHRCVYVAIPASTLQLPGEDTHIVAVFPQPYTFSYFSDHAGKLCITCRQVPVVWRWAFTDYKAQGTTLNKIIVDLVSARGVQHAYIMLS</sequence>
<protein>
    <recommendedName>
        <fullName evidence="3">DNA helicase</fullName>
    </recommendedName>
</protein>
<gene>
    <name evidence="1" type="ORF">M404DRAFT_77765</name>
</gene>
<dbReference type="HOGENOM" id="CLU_156296_0_0_1"/>
<evidence type="ECO:0000313" key="1">
    <source>
        <dbReference type="EMBL" id="KIO01198.1"/>
    </source>
</evidence>
<reference evidence="2" key="2">
    <citation type="submission" date="2015-01" db="EMBL/GenBank/DDBJ databases">
        <title>Evolutionary Origins and Diversification of the Mycorrhizal Mutualists.</title>
        <authorList>
            <consortium name="DOE Joint Genome Institute"/>
            <consortium name="Mycorrhizal Genomics Consortium"/>
            <person name="Kohler A."/>
            <person name="Kuo A."/>
            <person name="Nagy L.G."/>
            <person name="Floudas D."/>
            <person name="Copeland A."/>
            <person name="Barry K.W."/>
            <person name="Cichocki N."/>
            <person name="Veneault-Fourrey C."/>
            <person name="LaButti K."/>
            <person name="Lindquist E.A."/>
            <person name="Lipzen A."/>
            <person name="Lundell T."/>
            <person name="Morin E."/>
            <person name="Murat C."/>
            <person name="Riley R."/>
            <person name="Ohm R."/>
            <person name="Sun H."/>
            <person name="Tunlid A."/>
            <person name="Henrissat B."/>
            <person name="Grigoriev I.V."/>
            <person name="Hibbett D.S."/>
            <person name="Martin F."/>
        </authorList>
    </citation>
    <scope>NUCLEOTIDE SEQUENCE [LARGE SCALE GENOMIC DNA]</scope>
    <source>
        <strain evidence="2">Marx 270</strain>
    </source>
</reference>
<reference evidence="1 2" key="1">
    <citation type="submission" date="2014-04" db="EMBL/GenBank/DDBJ databases">
        <authorList>
            <consortium name="DOE Joint Genome Institute"/>
            <person name="Kuo A."/>
            <person name="Kohler A."/>
            <person name="Costa M.D."/>
            <person name="Nagy L.G."/>
            <person name="Floudas D."/>
            <person name="Copeland A."/>
            <person name="Barry K.W."/>
            <person name="Cichocki N."/>
            <person name="Veneault-Fourrey C."/>
            <person name="LaButti K."/>
            <person name="Lindquist E.A."/>
            <person name="Lipzen A."/>
            <person name="Lundell T."/>
            <person name="Morin E."/>
            <person name="Murat C."/>
            <person name="Sun H."/>
            <person name="Tunlid A."/>
            <person name="Henrissat B."/>
            <person name="Grigoriev I.V."/>
            <person name="Hibbett D.S."/>
            <person name="Martin F."/>
            <person name="Nordberg H.P."/>
            <person name="Cantor M.N."/>
            <person name="Hua S.X."/>
        </authorList>
    </citation>
    <scope>NUCLEOTIDE SEQUENCE [LARGE SCALE GENOMIC DNA]</scope>
    <source>
        <strain evidence="1 2">Marx 270</strain>
    </source>
</reference>
<dbReference type="AlphaFoldDB" id="A0A0C3IWJ0"/>
<accession>A0A0C3IWJ0</accession>
<dbReference type="OrthoDB" id="432234at2759"/>
<dbReference type="STRING" id="870435.A0A0C3IWJ0"/>
<evidence type="ECO:0008006" key="3">
    <source>
        <dbReference type="Google" id="ProtNLM"/>
    </source>
</evidence>
<keyword evidence="2" id="KW-1185">Reference proteome</keyword>
<proteinExistence type="predicted"/>
<dbReference type="InParanoid" id="A0A0C3IWJ0"/>
<dbReference type="EMBL" id="KN831990">
    <property type="protein sequence ID" value="KIO01198.1"/>
    <property type="molecule type" value="Genomic_DNA"/>
</dbReference>
<feature type="non-terminal residue" evidence="1">
    <location>
        <position position="1"/>
    </location>
</feature>
<name>A0A0C3IWJ0_PISTI</name>
<organism evidence="1 2">
    <name type="scientific">Pisolithus tinctorius Marx 270</name>
    <dbReference type="NCBI Taxonomy" id="870435"/>
    <lineage>
        <taxon>Eukaryota</taxon>
        <taxon>Fungi</taxon>
        <taxon>Dikarya</taxon>
        <taxon>Basidiomycota</taxon>
        <taxon>Agaricomycotina</taxon>
        <taxon>Agaricomycetes</taxon>
        <taxon>Agaricomycetidae</taxon>
        <taxon>Boletales</taxon>
        <taxon>Sclerodermatineae</taxon>
        <taxon>Pisolithaceae</taxon>
        <taxon>Pisolithus</taxon>
    </lineage>
</organism>
<dbReference type="Proteomes" id="UP000054217">
    <property type="component" value="Unassembled WGS sequence"/>
</dbReference>